<evidence type="ECO:0000313" key="1">
    <source>
        <dbReference type="EMBL" id="CAB4345898.1"/>
    </source>
</evidence>
<dbReference type="AlphaFoldDB" id="A0A6J7VQ47"/>
<evidence type="ECO:0000313" key="2">
    <source>
        <dbReference type="EMBL" id="CAB5078087.1"/>
    </source>
</evidence>
<dbReference type="EMBL" id="CAFBRD010000083">
    <property type="protein sequence ID" value="CAB5078087.1"/>
    <property type="molecule type" value="Genomic_DNA"/>
</dbReference>
<organism evidence="2">
    <name type="scientific">freshwater metagenome</name>
    <dbReference type="NCBI Taxonomy" id="449393"/>
    <lineage>
        <taxon>unclassified sequences</taxon>
        <taxon>metagenomes</taxon>
        <taxon>ecological metagenomes</taxon>
    </lineage>
</organism>
<protein>
    <submittedName>
        <fullName evidence="2">Unannotated protein</fullName>
    </submittedName>
</protein>
<proteinExistence type="predicted"/>
<gene>
    <name evidence="1" type="ORF">UFOPK3331_01651</name>
    <name evidence="2" type="ORF">UFOPK4371_01336</name>
</gene>
<accession>A0A6J7VQ47</accession>
<sequence length="106" mass="11982">MNMPGRHLVHPIEVGHDHVHDLQTGFGASQARIFGSVRERGLIKRRNRLVTFPVGERTQRGITRNQIVKVRRAGAGESGDDHRRSDFDVVDFRMTGQQVGEQKTVL</sequence>
<dbReference type="EMBL" id="CAESAL010000082">
    <property type="protein sequence ID" value="CAB4345898.1"/>
    <property type="molecule type" value="Genomic_DNA"/>
</dbReference>
<reference evidence="2" key="1">
    <citation type="submission" date="2020-05" db="EMBL/GenBank/DDBJ databases">
        <authorList>
            <person name="Chiriac C."/>
            <person name="Salcher M."/>
            <person name="Ghai R."/>
            <person name="Kavagutti S V."/>
        </authorList>
    </citation>
    <scope>NUCLEOTIDE SEQUENCE</scope>
</reference>
<name>A0A6J7VQ47_9ZZZZ</name>